<evidence type="ECO:0000313" key="3">
    <source>
        <dbReference type="Proteomes" id="UP000218288"/>
    </source>
</evidence>
<gene>
    <name evidence="2" type="ORF">MPPM_4754</name>
</gene>
<dbReference type="RefSeq" id="WP_197705057.1">
    <property type="nucleotide sequence ID" value="NZ_AP014809.1"/>
</dbReference>
<dbReference type="Proteomes" id="UP000218288">
    <property type="component" value="Chromosome"/>
</dbReference>
<dbReference type="EMBL" id="AP014809">
    <property type="protein sequence ID" value="BAU93359.1"/>
    <property type="molecule type" value="Genomic_DNA"/>
</dbReference>
<accession>A0A160PIQ6</accession>
<reference evidence="2 3" key="1">
    <citation type="journal article" date="2016" name="Genome Announc.">
        <title>Complete Genome Sequence of Methylobacterium populi P-1M, Isolated from Pink-Pigmented Household Biofilm.</title>
        <authorList>
            <person name="Morohoshi T."/>
            <person name="Ikeda T."/>
        </authorList>
    </citation>
    <scope>NUCLEOTIDE SEQUENCE [LARGE SCALE GENOMIC DNA]</scope>
    <source>
        <strain evidence="2 3">P-1M</strain>
    </source>
</reference>
<evidence type="ECO:0000256" key="1">
    <source>
        <dbReference type="SAM" id="MobiDB-lite"/>
    </source>
</evidence>
<dbReference type="AlphaFoldDB" id="A0A160PIQ6"/>
<organism evidence="2 3">
    <name type="scientific">Methylorubrum populi</name>
    <dbReference type="NCBI Taxonomy" id="223967"/>
    <lineage>
        <taxon>Bacteria</taxon>
        <taxon>Pseudomonadati</taxon>
        <taxon>Pseudomonadota</taxon>
        <taxon>Alphaproteobacteria</taxon>
        <taxon>Hyphomicrobiales</taxon>
        <taxon>Methylobacteriaceae</taxon>
        <taxon>Methylorubrum</taxon>
    </lineage>
</organism>
<feature type="compositionally biased region" description="Basic and acidic residues" evidence="1">
    <location>
        <begin position="25"/>
        <end position="40"/>
    </location>
</feature>
<name>A0A160PIQ6_9HYPH</name>
<protein>
    <submittedName>
        <fullName evidence="2">Uncharacterized protein</fullName>
    </submittedName>
</protein>
<feature type="region of interest" description="Disordered" evidence="1">
    <location>
        <begin position="15"/>
        <end position="45"/>
    </location>
</feature>
<sequence>MAIVNSTVPAPSAIYVPGIGTPGRDGTDGVDGRNGTDGRDGAPGQGVIFTRTAAASIPAWRALVANADGSVIPAAPSDPTHRGRIIGITARGASVGLPASIQNAGDLLGPDGGFTAGTTLFVGANGTLVTTPPASGWRQIVATATASGQVVVALGEARVVAEEGTALVVPGGFASAASSADVDQGEATDKFVTPAALDPALSGKLGLAAFLQAAAGYNLPSSNKTILDWLADLMIEGAELRALGFVGDGQSHPLSERFGTGSAGLAAAKAVFPRAVALTEEIDGHAIQRRIDIAVGNGMASCTVLPRGCTALTSFPIDSTATKACHVSSPGPATIKCVGASSGCWNHGTEAAKASGPFTWRGVDLDSASSVPTTLLTTFFGVGGIGRGQCLTVQKARFDRGTRGWLLGDMPRGATIYDLQVFGPDNQMQAGAGIEVKVTNACTYGSFAYSWKDVIVANYTWAWDCSCAQALEAVLFSGCHGYNGWGFCRVNNSRSGFYYSLLWEFNGCDWEGLGFALDMYRCKGVRVRGGFWIQTANNAGRPLPAGVVTDGGELRHVNFRDVNDFMLDGMQFSAGAPSDGSTRTNYVLVHTDTACFAGEITGSSLLTDHATATCAFRMGGSKTGTIVERRTKLLNWWGNPPVVVYAGTGDQPYQISEADAASKGGTVSDSGYYRFKGVGVYTSDAQGRFTIPLPRRSGGVLPFFHETPVAMVTPGNSNGATVGLSIISVTGTVITVVVAGNASGVTLAAYWTVEGF</sequence>
<evidence type="ECO:0000313" key="2">
    <source>
        <dbReference type="EMBL" id="BAU93359.1"/>
    </source>
</evidence>
<proteinExistence type="predicted"/>